<feature type="domain" description="DNA/RNA non-specific endonuclease/pyrophosphatase/phosphodiesterase" evidence="4">
    <location>
        <begin position="72"/>
        <end position="265"/>
    </location>
</feature>
<comment type="caution">
    <text evidence="5">The sequence shown here is derived from an EMBL/GenBank/DDBJ whole genome shotgun (WGS) entry which is preliminary data.</text>
</comment>
<keyword evidence="5" id="KW-0378">Hydrolase</keyword>
<dbReference type="AlphaFoldDB" id="A0A9D9H3F2"/>
<feature type="domain" description="ENPP1-3/EXOG-like endonuclease/phosphodiesterase" evidence="3">
    <location>
        <begin position="73"/>
        <end position="265"/>
    </location>
</feature>
<reference evidence="5" key="2">
    <citation type="journal article" date="2021" name="PeerJ">
        <title>Extensive microbial diversity within the chicken gut microbiome revealed by metagenomics and culture.</title>
        <authorList>
            <person name="Gilroy R."/>
            <person name="Ravi A."/>
            <person name="Getino M."/>
            <person name="Pursley I."/>
            <person name="Horton D.L."/>
            <person name="Alikhan N.F."/>
            <person name="Baker D."/>
            <person name="Gharbi K."/>
            <person name="Hall N."/>
            <person name="Watson M."/>
            <person name="Adriaenssens E.M."/>
            <person name="Foster-Nyarko E."/>
            <person name="Jarju S."/>
            <person name="Secka A."/>
            <person name="Antonio M."/>
            <person name="Oren A."/>
            <person name="Chaudhuri R.R."/>
            <person name="La Ragione R."/>
            <person name="Hildebrand F."/>
            <person name="Pallen M.J."/>
        </authorList>
    </citation>
    <scope>NUCLEOTIDE SEQUENCE</scope>
    <source>
        <strain evidence="5">G3-4614</strain>
    </source>
</reference>
<dbReference type="Gene3D" id="3.40.570.10">
    <property type="entry name" value="Extracellular Endonuclease, subunit A"/>
    <property type="match status" value="1"/>
</dbReference>
<dbReference type="Pfam" id="PF01223">
    <property type="entry name" value="Endonuclease_NS"/>
    <property type="match status" value="1"/>
</dbReference>
<dbReference type="SUPFAM" id="SSF54060">
    <property type="entry name" value="His-Me finger endonucleases"/>
    <property type="match status" value="1"/>
</dbReference>
<evidence type="ECO:0000313" key="5">
    <source>
        <dbReference type="EMBL" id="MBO8437720.1"/>
    </source>
</evidence>
<evidence type="ECO:0000313" key="6">
    <source>
        <dbReference type="Proteomes" id="UP000823636"/>
    </source>
</evidence>
<dbReference type="GO" id="GO:0004519">
    <property type="term" value="F:endonuclease activity"/>
    <property type="evidence" value="ECO:0007669"/>
    <property type="project" value="UniProtKB-KW"/>
</dbReference>
<sequence length="280" mass="31641">MRIMVALAILAVISVILYYSCGRQIHNAIVETATKARQEHSQNAADVTYSVPQYTGMEIPQWKSTSTSQIIEHEGYTVSYNGATKIPDWVAYELTREETKGTEKRSNKFKPDPASRYRCATDADYYKSGYDKGHMAPAGDMKWSSTVMLESFYYTNVAPQAPKLNRGAWKKLEENIRKWAGRDSAIVVVCGPVTDGSTKEIGPNEVLVPRAFYKVITAPYIKNPRAIGFIFPNENYSGRLETYAVSVDSVERITGMDFFTQYPDSIEEKIEKSNDYEAWL</sequence>
<keyword evidence="2" id="KW-0479">Metal-binding</keyword>
<dbReference type="EMBL" id="JADIMW010000023">
    <property type="protein sequence ID" value="MBO8437720.1"/>
    <property type="molecule type" value="Genomic_DNA"/>
</dbReference>
<organism evidence="5 6">
    <name type="scientific">Candidatus Caccoplasma merdipullorum</name>
    <dbReference type="NCBI Taxonomy" id="2840718"/>
    <lineage>
        <taxon>Bacteria</taxon>
        <taxon>Pseudomonadati</taxon>
        <taxon>Bacteroidota</taxon>
        <taxon>Bacteroidia</taxon>
        <taxon>Bacteroidales</taxon>
        <taxon>Bacteroidaceae</taxon>
        <taxon>Bacteroidaceae incertae sedis</taxon>
        <taxon>Candidatus Caccoplasma</taxon>
    </lineage>
</organism>
<dbReference type="GO" id="GO:0046872">
    <property type="term" value="F:metal ion binding"/>
    <property type="evidence" value="ECO:0007669"/>
    <property type="project" value="UniProtKB-KW"/>
</dbReference>
<dbReference type="InterPro" id="IPR044929">
    <property type="entry name" value="DNA/RNA_non-sp_Endonuclease_sf"/>
</dbReference>
<name>A0A9D9H3F2_9BACT</name>
<dbReference type="InterPro" id="IPR040255">
    <property type="entry name" value="Non-specific_endonuclease"/>
</dbReference>
<evidence type="ECO:0000256" key="2">
    <source>
        <dbReference type="PIRSR" id="PIRSR640255-2"/>
    </source>
</evidence>
<gene>
    <name evidence="5" type="ORF">IAC54_02330</name>
</gene>
<dbReference type="InterPro" id="IPR020821">
    <property type="entry name" value="ENPP1-3/EXOG-like_nuc-like"/>
</dbReference>
<dbReference type="GO" id="GO:0016787">
    <property type="term" value="F:hydrolase activity"/>
    <property type="evidence" value="ECO:0007669"/>
    <property type="project" value="InterPro"/>
</dbReference>
<dbReference type="InterPro" id="IPR001604">
    <property type="entry name" value="Endo_G_ENPP1-like_dom"/>
</dbReference>
<accession>A0A9D9H3F2</accession>
<feature type="active site" description="Proton acceptor" evidence="1">
    <location>
        <position position="134"/>
    </location>
</feature>
<evidence type="ECO:0000259" key="4">
    <source>
        <dbReference type="SMART" id="SM00892"/>
    </source>
</evidence>
<evidence type="ECO:0000256" key="1">
    <source>
        <dbReference type="PIRSR" id="PIRSR640255-1"/>
    </source>
</evidence>
<dbReference type="GO" id="GO:0003676">
    <property type="term" value="F:nucleic acid binding"/>
    <property type="evidence" value="ECO:0007669"/>
    <property type="project" value="InterPro"/>
</dbReference>
<dbReference type="SMART" id="SM00477">
    <property type="entry name" value="NUC"/>
    <property type="match status" value="1"/>
</dbReference>
<dbReference type="InterPro" id="IPR044925">
    <property type="entry name" value="His-Me_finger_sf"/>
</dbReference>
<reference evidence="5" key="1">
    <citation type="submission" date="2020-10" db="EMBL/GenBank/DDBJ databases">
        <authorList>
            <person name="Gilroy R."/>
        </authorList>
    </citation>
    <scope>NUCLEOTIDE SEQUENCE</scope>
    <source>
        <strain evidence="5">G3-4614</strain>
    </source>
</reference>
<evidence type="ECO:0000259" key="3">
    <source>
        <dbReference type="SMART" id="SM00477"/>
    </source>
</evidence>
<protein>
    <submittedName>
        <fullName evidence="5">DNA/RNA non-specific endonuclease</fullName>
    </submittedName>
</protein>
<dbReference type="SMART" id="SM00892">
    <property type="entry name" value="Endonuclease_NS"/>
    <property type="match status" value="1"/>
</dbReference>
<dbReference type="Proteomes" id="UP000823636">
    <property type="component" value="Unassembled WGS sequence"/>
</dbReference>
<feature type="binding site" evidence="2">
    <location>
        <position position="165"/>
    </location>
    <ligand>
        <name>Mg(2+)</name>
        <dbReference type="ChEBI" id="CHEBI:18420"/>
        <note>catalytic</note>
    </ligand>
</feature>
<proteinExistence type="predicted"/>
<dbReference type="PANTHER" id="PTHR13966:SF5">
    <property type="entry name" value="ENDONUCLEASE G, MITOCHONDRIAL"/>
    <property type="match status" value="1"/>
</dbReference>
<dbReference type="PANTHER" id="PTHR13966">
    <property type="entry name" value="ENDONUCLEASE RELATED"/>
    <property type="match status" value="1"/>
</dbReference>
<keyword evidence="5" id="KW-0255">Endonuclease</keyword>
<keyword evidence="5" id="KW-0540">Nuclease</keyword>
<dbReference type="CDD" id="cd00091">
    <property type="entry name" value="NUC"/>
    <property type="match status" value="1"/>
</dbReference>